<evidence type="ECO:0000259" key="1">
    <source>
        <dbReference type="Pfam" id="PF13649"/>
    </source>
</evidence>
<reference evidence="2 3" key="1">
    <citation type="submission" date="2022-11" db="EMBL/GenBank/DDBJ databases">
        <title>Minimal conservation of predation-associated metabolite biosynthetic gene clusters underscores biosynthetic potential of Myxococcota including descriptions for ten novel species: Archangium lansinium sp. nov., Myxococcus landrumus sp. nov., Nannocystis bai.</title>
        <authorList>
            <person name="Ahearne A."/>
            <person name="Stevens C."/>
            <person name="Phillips K."/>
        </authorList>
    </citation>
    <scope>NUCLEOTIDE SEQUENCE [LARGE SCALE GENOMIC DNA]</scope>
    <source>
        <strain evidence="2 3">MIWBW</strain>
    </source>
</reference>
<dbReference type="SUPFAM" id="SSF53335">
    <property type="entry name" value="S-adenosyl-L-methionine-dependent methyltransferases"/>
    <property type="match status" value="1"/>
</dbReference>
<name>A0ABT4A9K0_9BACT</name>
<comment type="caution">
    <text evidence="2">The sequence shown here is derived from an EMBL/GenBank/DDBJ whole genome shotgun (WGS) entry which is preliminary data.</text>
</comment>
<dbReference type="EMBL" id="JAPNKA010000001">
    <property type="protein sequence ID" value="MCY1078323.1"/>
    <property type="molecule type" value="Genomic_DNA"/>
</dbReference>
<dbReference type="Pfam" id="PF13649">
    <property type="entry name" value="Methyltransf_25"/>
    <property type="match status" value="1"/>
</dbReference>
<dbReference type="PANTHER" id="PTHR42912">
    <property type="entry name" value="METHYLTRANSFERASE"/>
    <property type="match status" value="1"/>
</dbReference>
<dbReference type="CDD" id="cd02440">
    <property type="entry name" value="AdoMet_MTases"/>
    <property type="match status" value="1"/>
</dbReference>
<keyword evidence="2" id="KW-0808">Transferase</keyword>
<keyword evidence="2" id="KW-0489">Methyltransferase</keyword>
<keyword evidence="3" id="KW-1185">Reference proteome</keyword>
<dbReference type="InterPro" id="IPR041698">
    <property type="entry name" value="Methyltransf_25"/>
</dbReference>
<dbReference type="InterPro" id="IPR050508">
    <property type="entry name" value="Methyltransf_Superfamily"/>
</dbReference>
<sequence>MRPLNPGATCPRKTVSFFGELYLRSTLPFLSEETTEREVEYLAKCFQDLQVPGPVVDLGCGHGRHAARLNARGPLAGRVVGLELDALSLQERLPGFPAVRADLRSLPFRTGSLAGAYSWYSTLFIFSDEEHVALLREVARCLKPGGRLVFHTVPYERLAAQPEASFSTRLPDGSLLEEWSHFDAVRGRDEATRRLTRPDGRVLTGQYAIRYHPLADLTRLLESTGFSVCWVHGGLEGEQASGTSTDLIVGAELRHG</sequence>
<accession>A0ABT4A9K0</accession>
<evidence type="ECO:0000313" key="3">
    <source>
        <dbReference type="Proteomes" id="UP001207654"/>
    </source>
</evidence>
<dbReference type="InterPro" id="IPR029063">
    <property type="entry name" value="SAM-dependent_MTases_sf"/>
</dbReference>
<feature type="domain" description="Methyltransferase" evidence="1">
    <location>
        <begin position="55"/>
        <end position="146"/>
    </location>
</feature>
<dbReference type="Proteomes" id="UP001207654">
    <property type="component" value="Unassembled WGS sequence"/>
</dbReference>
<protein>
    <submittedName>
        <fullName evidence="2">Class I SAM-dependent methyltransferase</fullName>
    </submittedName>
</protein>
<dbReference type="GO" id="GO:0008168">
    <property type="term" value="F:methyltransferase activity"/>
    <property type="evidence" value="ECO:0007669"/>
    <property type="project" value="UniProtKB-KW"/>
</dbReference>
<gene>
    <name evidence="2" type="ORF">OV287_27985</name>
</gene>
<organism evidence="2 3">
    <name type="scientific">Archangium lansingense</name>
    <dbReference type="NCBI Taxonomy" id="2995310"/>
    <lineage>
        <taxon>Bacteria</taxon>
        <taxon>Pseudomonadati</taxon>
        <taxon>Myxococcota</taxon>
        <taxon>Myxococcia</taxon>
        <taxon>Myxococcales</taxon>
        <taxon>Cystobacterineae</taxon>
        <taxon>Archangiaceae</taxon>
        <taxon>Archangium</taxon>
    </lineage>
</organism>
<dbReference type="Gene3D" id="3.40.50.150">
    <property type="entry name" value="Vaccinia Virus protein VP39"/>
    <property type="match status" value="1"/>
</dbReference>
<evidence type="ECO:0000313" key="2">
    <source>
        <dbReference type="EMBL" id="MCY1078323.1"/>
    </source>
</evidence>
<dbReference type="GO" id="GO:0032259">
    <property type="term" value="P:methylation"/>
    <property type="evidence" value="ECO:0007669"/>
    <property type="project" value="UniProtKB-KW"/>
</dbReference>
<proteinExistence type="predicted"/>